<dbReference type="InterPro" id="IPR024983">
    <property type="entry name" value="CHAT_dom"/>
</dbReference>
<comment type="caution">
    <text evidence="2">The sequence shown here is derived from an EMBL/GenBank/DDBJ whole genome shotgun (WGS) entry which is preliminary data.</text>
</comment>
<dbReference type="AlphaFoldDB" id="A0AAD4QMA8"/>
<evidence type="ECO:0000259" key="1">
    <source>
        <dbReference type="Pfam" id="PF12770"/>
    </source>
</evidence>
<accession>A0AAD4QMA8</accession>
<gene>
    <name evidence="2" type="ORF">B0F90DRAFT_1818768</name>
</gene>
<organism evidence="2 3">
    <name type="scientific">Multifurca ochricompacta</name>
    <dbReference type="NCBI Taxonomy" id="376703"/>
    <lineage>
        <taxon>Eukaryota</taxon>
        <taxon>Fungi</taxon>
        <taxon>Dikarya</taxon>
        <taxon>Basidiomycota</taxon>
        <taxon>Agaricomycotina</taxon>
        <taxon>Agaricomycetes</taxon>
        <taxon>Russulales</taxon>
        <taxon>Russulaceae</taxon>
        <taxon>Multifurca</taxon>
    </lineage>
</organism>
<dbReference type="EMBL" id="WTXG01000029">
    <property type="protein sequence ID" value="KAI0298409.1"/>
    <property type="molecule type" value="Genomic_DNA"/>
</dbReference>
<reference evidence="2" key="1">
    <citation type="journal article" date="2022" name="New Phytol.">
        <title>Evolutionary transition to the ectomycorrhizal habit in the genomes of a hyperdiverse lineage of mushroom-forming fungi.</title>
        <authorList>
            <person name="Looney B."/>
            <person name="Miyauchi S."/>
            <person name="Morin E."/>
            <person name="Drula E."/>
            <person name="Courty P.E."/>
            <person name="Kohler A."/>
            <person name="Kuo A."/>
            <person name="LaButti K."/>
            <person name="Pangilinan J."/>
            <person name="Lipzen A."/>
            <person name="Riley R."/>
            <person name="Andreopoulos W."/>
            <person name="He G."/>
            <person name="Johnson J."/>
            <person name="Nolan M."/>
            <person name="Tritt A."/>
            <person name="Barry K.W."/>
            <person name="Grigoriev I.V."/>
            <person name="Nagy L.G."/>
            <person name="Hibbett D."/>
            <person name="Henrissat B."/>
            <person name="Matheny P.B."/>
            <person name="Labbe J."/>
            <person name="Martin F.M."/>
        </authorList>
    </citation>
    <scope>NUCLEOTIDE SEQUENCE</scope>
    <source>
        <strain evidence="2">BPL690</strain>
    </source>
</reference>
<dbReference type="Gene3D" id="1.25.40.10">
    <property type="entry name" value="Tetratricopeptide repeat domain"/>
    <property type="match status" value="1"/>
</dbReference>
<evidence type="ECO:0000313" key="3">
    <source>
        <dbReference type="Proteomes" id="UP001203297"/>
    </source>
</evidence>
<dbReference type="Proteomes" id="UP001203297">
    <property type="component" value="Unassembled WGS sequence"/>
</dbReference>
<feature type="domain" description="CHAT" evidence="1">
    <location>
        <begin position="783"/>
        <end position="1062"/>
    </location>
</feature>
<protein>
    <submittedName>
        <fullName evidence="2">CHAT domain-containing protein</fullName>
    </submittedName>
</protein>
<keyword evidence="3" id="KW-1185">Reference proteome</keyword>
<dbReference type="Pfam" id="PF12770">
    <property type="entry name" value="CHAT"/>
    <property type="match status" value="1"/>
</dbReference>
<name>A0AAD4QMA8_9AGAM</name>
<dbReference type="InterPro" id="IPR011990">
    <property type="entry name" value="TPR-like_helical_dom_sf"/>
</dbReference>
<sequence>MAPQLSIAEVDRSITFLQHSLPSFPRFHPVRRTCLQTLAMARFVRHHLSDQKEDLDKSIAHFTEAILLSFRSFDMPSLNLVQVFFRLTSALLRRAKQFEQLEDATYSTNYLRHLRTLPLESFDILRDEVTTSLVRALAIQVEFRVGDGMRDIQEMVILCRELLTLDSSAGYPTSAILSLAGAVMNAFCSGDQVQPLDEVIECLREALKKCPPGLHQVSLAFGSALTIRFVLFHSNDDYEEATTILDEVINSYSKGDDQGPYYAHSMALTTLLAHARSVMYENPEYSEEAISRCRIFLNSSSLQSELRPAFSQALAIHAQERFRHFGDAEALQEAQSCISEVVGISSSQRLGVSENGIAESKAVQATYSMTAVEEKIRHLQERLNTALPGSIQYKKCLDELVDWYDTKVSRTDDIMDIEEAMKYHQMLLASTHSSDPFRFLPLGSLGNVLALAFKHTNKIDYLEESIAISHEILEVQSAQAIHFSEIRRLVSSLSTRLRLLGRRQDLDEIMRLMPMAVNSKYARAPDRFQFSCLWASIARVSRHSSIPAAYESAMTLMQSALFFAPTLEIQHTRLVGMHEICEKMPLDYASYQVDAGKFERAIETLERGRALLWSEMRGLRISLDQLLGAHSPLAEKFAAINHELEALTMSGSPSGSKEMVYSGAESREGTDAFGRLVTKQRKLLEERDVLISQIQELPGFEGFLKTSSFDTLRTAASRGPVIIINHCKWRSDILILLRNSPPSLIPMRKDFKDHAIELRGRLLGARKKYPLESKQYQRALRSVLEGLYYLVGLPVIRRLRELKIPEQSRVWWCPTSVFCSLPLHAMGPIPSNDGIKRYFSDLYIPSYTPTLSALIESRKPGSEMMGQPSLLLVAQPNASLPGVWGEIEVLTKLDAKVTSLISRRATPAAVVSGLRDHQLAHFACHGTLETGKPFDASFELYRDEHLTLLEIVRSRLPTAEFAFLSACHTAELTDESIADESLHLTAAMQYCGFRSVVGTMWSMADTDGRDLAEYFYGSMFSHRELGVPYYERSAGALRDAVQRLRGKKGITLERWVNFVHYGA</sequence>
<evidence type="ECO:0000313" key="2">
    <source>
        <dbReference type="EMBL" id="KAI0298409.1"/>
    </source>
</evidence>
<proteinExistence type="predicted"/>